<feature type="domain" description="EGF-like" evidence="10">
    <location>
        <begin position="6"/>
        <end position="42"/>
    </location>
</feature>
<evidence type="ECO:0000256" key="4">
    <source>
        <dbReference type="ARBA" id="ARBA00022729"/>
    </source>
</evidence>
<gene>
    <name evidence="11" type="ORF">BSL78_08345</name>
</gene>
<comment type="caution">
    <text evidence="11">The sequence shown here is derived from an EMBL/GenBank/DDBJ whole genome shotgun (WGS) entry which is preliminary data.</text>
</comment>
<evidence type="ECO:0000313" key="11">
    <source>
        <dbReference type="EMBL" id="PIK54746.1"/>
    </source>
</evidence>
<keyword evidence="12" id="KW-1185">Reference proteome</keyword>
<dbReference type="GO" id="GO:0007399">
    <property type="term" value="P:nervous system development"/>
    <property type="evidence" value="ECO:0007669"/>
    <property type="project" value="UniProtKB-ARBA"/>
</dbReference>
<evidence type="ECO:0000256" key="2">
    <source>
        <dbReference type="ARBA" id="ARBA00022525"/>
    </source>
</evidence>
<keyword evidence="9" id="KW-0472">Membrane</keyword>
<keyword evidence="2" id="KW-0964">Secreted</keyword>
<dbReference type="CDD" id="cd00054">
    <property type="entry name" value="EGF_CA"/>
    <property type="match status" value="3"/>
</dbReference>
<dbReference type="InterPro" id="IPR000742">
    <property type="entry name" value="EGF"/>
</dbReference>
<dbReference type="FunFam" id="2.10.25.10:FF:000045">
    <property type="entry name" value="Slit guidance ligand 2"/>
    <property type="match status" value="1"/>
</dbReference>
<dbReference type="PROSITE" id="PS50026">
    <property type="entry name" value="EGF_3"/>
    <property type="match status" value="3"/>
</dbReference>
<dbReference type="SMART" id="SM00179">
    <property type="entry name" value="EGF_CA"/>
    <property type="match status" value="3"/>
</dbReference>
<evidence type="ECO:0000256" key="6">
    <source>
        <dbReference type="ARBA" id="ARBA00023157"/>
    </source>
</evidence>
<feature type="domain" description="EGF-like" evidence="10">
    <location>
        <begin position="81"/>
        <end position="117"/>
    </location>
</feature>
<evidence type="ECO:0000256" key="7">
    <source>
        <dbReference type="ARBA" id="ARBA00023180"/>
    </source>
</evidence>
<dbReference type="SUPFAM" id="SSF57196">
    <property type="entry name" value="EGF/Laminin"/>
    <property type="match status" value="1"/>
</dbReference>
<dbReference type="InterPro" id="IPR009030">
    <property type="entry name" value="Growth_fac_rcpt_cys_sf"/>
</dbReference>
<keyword evidence="6 8" id="KW-1015">Disulfide bond</keyword>
<dbReference type="InterPro" id="IPR001881">
    <property type="entry name" value="EGF-like_Ca-bd_dom"/>
</dbReference>
<dbReference type="GO" id="GO:0005509">
    <property type="term" value="F:calcium ion binding"/>
    <property type="evidence" value="ECO:0007669"/>
    <property type="project" value="InterPro"/>
</dbReference>
<feature type="disulfide bond" evidence="8">
    <location>
        <begin position="32"/>
        <end position="41"/>
    </location>
</feature>
<feature type="transmembrane region" description="Helical" evidence="9">
    <location>
        <begin position="167"/>
        <end position="189"/>
    </location>
</feature>
<dbReference type="GO" id="GO:0005576">
    <property type="term" value="C:extracellular region"/>
    <property type="evidence" value="ECO:0007669"/>
    <property type="project" value="UniProtKB-SubCell"/>
</dbReference>
<keyword evidence="4" id="KW-0732">Signal</keyword>
<dbReference type="PROSITE" id="PS00010">
    <property type="entry name" value="ASX_HYDROXYL"/>
    <property type="match status" value="1"/>
</dbReference>
<organism evidence="11 12">
    <name type="scientific">Stichopus japonicus</name>
    <name type="common">Sea cucumber</name>
    <dbReference type="NCBI Taxonomy" id="307972"/>
    <lineage>
        <taxon>Eukaryota</taxon>
        <taxon>Metazoa</taxon>
        <taxon>Echinodermata</taxon>
        <taxon>Eleutherozoa</taxon>
        <taxon>Echinozoa</taxon>
        <taxon>Holothuroidea</taxon>
        <taxon>Aspidochirotacea</taxon>
        <taxon>Aspidochirotida</taxon>
        <taxon>Stichopodidae</taxon>
        <taxon>Apostichopus</taxon>
    </lineage>
</organism>
<comment type="caution">
    <text evidence="8">Lacks conserved residue(s) required for the propagation of feature annotation.</text>
</comment>
<evidence type="ECO:0000256" key="1">
    <source>
        <dbReference type="ARBA" id="ARBA00004613"/>
    </source>
</evidence>
<dbReference type="STRING" id="307972.A0A2G8L3A8"/>
<evidence type="ECO:0000256" key="9">
    <source>
        <dbReference type="SAM" id="Phobius"/>
    </source>
</evidence>
<dbReference type="Gene3D" id="2.10.25.10">
    <property type="entry name" value="Laminin"/>
    <property type="match status" value="3"/>
</dbReference>
<evidence type="ECO:0000256" key="8">
    <source>
        <dbReference type="PROSITE-ProRule" id="PRU00076"/>
    </source>
</evidence>
<sequence>MGELCTIDICENHKCYNGGSCVANFDGARCQCPLGYEGDQCQTMTNHCAGDPCENGGTCVNALTAFSCDCVEGYFGETCHMQLCLENPCENGGTCVKDSVGGFNCACPEGFSGILCGATLDSPPPFIPMESTEALDPQSTVGQDKNIPGFPTTGDDDMTELMQIIKMIAFIVFGVLILLSLSCLTVVIYRKQKSERTARDLESNPLPPNNRAVLTYTDNFSNSEKVLPLLSISEKVCNKEIEQDNRKANHFKDFTSSNQLSKNSISKEYKIKDYSSKEFECLQSSGETRASHEDCSVVRYVPQTRHSLPRNCDSEDFSNSDDFFYYDDKKVALKRTDSLLTNSQSSSLESTPKHTAKCPILQIS</sequence>
<feature type="domain" description="EGF-like" evidence="10">
    <location>
        <begin position="44"/>
        <end position="80"/>
    </location>
</feature>
<feature type="disulfide bond" evidence="8">
    <location>
        <begin position="70"/>
        <end position="79"/>
    </location>
</feature>
<evidence type="ECO:0000259" key="10">
    <source>
        <dbReference type="PROSITE" id="PS50026"/>
    </source>
</evidence>
<evidence type="ECO:0000256" key="5">
    <source>
        <dbReference type="ARBA" id="ARBA00022737"/>
    </source>
</evidence>
<dbReference type="OrthoDB" id="6130531at2759"/>
<keyword evidence="7" id="KW-0325">Glycoprotein</keyword>
<dbReference type="PROSITE" id="PS00022">
    <property type="entry name" value="EGF_1"/>
    <property type="match status" value="3"/>
</dbReference>
<keyword evidence="3 8" id="KW-0245">EGF-like domain</keyword>
<keyword evidence="9" id="KW-1133">Transmembrane helix</keyword>
<keyword evidence="9" id="KW-0812">Transmembrane</keyword>
<dbReference type="Proteomes" id="UP000230750">
    <property type="component" value="Unassembled WGS sequence"/>
</dbReference>
<dbReference type="PANTHER" id="PTHR12916:SF4">
    <property type="entry name" value="UNINFLATABLE, ISOFORM C"/>
    <property type="match status" value="1"/>
</dbReference>
<protein>
    <submittedName>
        <fullName evidence="11">Delta</fullName>
    </submittedName>
</protein>
<evidence type="ECO:0000313" key="12">
    <source>
        <dbReference type="Proteomes" id="UP000230750"/>
    </source>
</evidence>
<reference evidence="11 12" key="1">
    <citation type="journal article" date="2017" name="PLoS Biol.">
        <title>The sea cucumber genome provides insights into morphological evolution and visceral regeneration.</title>
        <authorList>
            <person name="Zhang X."/>
            <person name="Sun L."/>
            <person name="Yuan J."/>
            <person name="Sun Y."/>
            <person name="Gao Y."/>
            <person name="Zhang L."/>
            <person name="Li S."/>
            <person name="Dai H."/>
            <person name="Hamel J.F."/>
            <person name="Liu C."/>
            <person name="Yu Y."/>
            <person name="Liu S."/>
            <person name="Lin W."/>
            <person name="Guo K."/>
            <person name="Jin S."/>
            <person name="Xu P."/>
            <person name="Storey K.B."/>
            <person name="Huan P."/>
            <person name="Zhang T."/>
            <person name="Zhou Y."/>
            <person name="Zhang J."/>
            <person name="Lin C."/>
            <person name="Li X."/>
            <person name="Xing L."/>
            <person name="Huo D."/>
            <person name="Sun M."/>
            <person name="Wang L."/>
            <person name="Mercier A."/>
            <person name="Li F."/>
            <person name="Yang H."/>
            <person name="Xiang J."/>
        </authorList>
    </citation>
    <scope>NUCLEOTIDE SEQUENCE [LARGE SCALE GENOMIC DNA]</scope>
    <source>
        <strain evidence="11">Shaxun</strain>
        <tissue evidence="11">Muscle</tissue>
    </source>
</reference>
<dbReference type="SMART" id="SM00181">
    <property type="entry name" value="EGF"/>
    <property type="match status" value="3"/>
</dbReference>
<dbReference type="PANTHER" id="PTHR12916">
    <property type="entry name" value="CYTOCHROME C OXIDASE POLYPEPTIDE VIC-2"/>
    <property type="match status" value="1"/>
</dbReference>
<dbReference type="EMBL" id="MRZV01000235">
    <property type="protein sequence ID" value="PIK54746.1"/>
    <property type="molecule type" value="Genomic_DNA"/>
</dbReference>
<dbReference type="SUPFAM" id="SSF57184">
    <property type="entry name" value="Growth factor receptor domain"/>
    <property type="match status" value="1"/>
</dbReference>
<dbReference type="InterPro" id="IPR000152">
    <property type="entry name" value="EGF-type_Asp/Asn_hydroxyl_site"/>
</dbReference>
<keyword evidence="5" id="KW-0677">Repeat</keyword>
<accession>A0A2G8L3A8</accession>
<comment type="subcellular location">
    <subcellularLocation>
        <location evidence="1">Secreted</location>
    </subcellularLocation>
</comment>
<evidence type="ECO:0000256" key="3">
    <source>
        <dbReference type="ARBA" id="ARBA00022536"/>
    </source>
</evidence>
<feature type="disulfide bond" evidence="8">
    <location>
        <begin position="107"/>
        <end position="116"/>
    </location>
</feature>
<name>A0A2G8L3A8_STIJA</name>
<dbReference type="PROSITE" id="PS01187">
    <property type="entry name" value="EGF_CA"/>
    <property type="match status" value="1"/>
</dbReference>
<dbReference type="Pfam" id="PF00008">
    <property type="entry name" value="EGF"/>
    <property type="match status" value="3"/>
</dbReference>
<dbReference type="InterPro" id="IPR018097">
    <property type="entry name" value="EGF_Ca-bd_CS"/>
</dbReference>
<dbReference type="FunFam" id="2.10.25.10:FF:000066">
    <property type="entry name" value="FAT atypical cadherin 4"/>
    <property type="match status" value="1"/>
</dbReference>
<proteinExistence type="predicted"/>
<dbReference type="AlphaFoldDB" id="A0A2G8L3A8"/>
<dbReference type="PROSITE" id="PS01186">
    <property type="entry name" value="EGF_2"/>
    <property type="match status" value="3"/>
</dbReference>